<dbReference type="HOGENOM" id="CLU_1774472_0_0_4"/>
<sequence length="154" mass="16878">MEQNKLQTTVPAKPPYPWRVPMIYALLGGPLGAWLLAGYYLWLQSSWLSRAGLAEVMGAMWGLVLWGYVFGGIPALLTGLLSMRLRLHRTAKGVACAVVTGAVLSLLWFVVINWDVSTLYSHSQTLLMKMLVIMSCGAASSLILSAFLPKPQLQ</sequence>
<keyword evidence="1" id="KW-1133">Transmembrane helix</keyword>
<name>V7ID26_EIKCO</name>
<accession>V7ID26</accession>
<dbReference type="RefSeq" id="WP_023887621.1">
    <property type="nucleotide sequence ID" value="NZ_KI635563.1"/>
</dbReference>
<keyword evidence="1" id="KW-0472">Membrane</keyword>
<feature type="transmembrane region" description="Helical" evidence="1">
    <location>
        <begin position="126"/>
        <end position="148"/>
    </location>
</feature>
<reference evidence="2 3" key="1">
    <citation type="submission" date="2013-11" db="EMBL/GenBank/DDBJ databases">
        <title>The Genome Sequence of Eikenella corrodens CC92I.</title>
        <authorList>
            <consortium name="The Broad Institute Genomics Platform"/>
            <person name="Earl A."/>
            <person name="Allen-Vercoe E."/>
            <person name="Daigneault M."/>
            <person name="Young S.K."/>
            <person name="Zeng Q."/>
            <person name="Gargeya S."/>
            <person name="Fitzgerald M."/>
            <person name="Abouelleil A."/>
            <person name="Alvarado L."/>
            <person name="Chapman S.B."/>
            <person name="Gainer-Dewar J."/>
            <person name="Goldberg J."/>
            <person name="Griggs A."/>
            <person name="Gujja S."/>
            <person name="Hansen M."/>
            <person name="Howarth C."/>
            <person name="Imamovic A."/>
            <person name="Ireland A."/>
            <person name="Larimer J."/>
            <person name="McCowan C."/>
            <person name="Murphy C."/>
            <person name="Pearson M."/>
            <person name="Poon T.W."/>
            <person name="Priest M."/>
            <person name="Roberts A."/>
            <person name="Saif S."/>
            <person name="Shea T."/>
            <person name="Sykes S."/>
            <person name="Wortman J."/>
            <person name="Nusbaum C."/>
            <person name="Birren B."/>
        </authorList>
    </citation>
    <scope>NUCLEOTIDE SEQUENCE [LARGE SCALE GENOMIC DNA]</scope>
    <source>
        <strain evidence="2 3">CC92I</strain>
    </source>
</reference>
<protein>
    <submittedName>
        <fullName evidence="2">Uncharacterized protein</fullName>
    </submittedName>
</protein>
<proteinExistence type="predicted"/>
<evidence type="ECO:0000256" key="1">
    <source>
        <dbReference type="SAM" id="Phobius"/>
    </source>
</evidence>
<dbReference type="EMBL" id="AZGQ01000009">
    <property type="protein sequence ID" value="ETA83176.1"/>
    <property type="molecule type" value="Genomic_DNA"/>
</dbReference>
<gene>
    <name evidence="2" type="ORF">HMPREF1177_01623</name>
</gene>
<dbReference type="Proteomes" id="UP000018554">
    <property type="component" value="Unassembled WGS sequence"/>
</dbReference>
<dbReference type="PATRIC" id="fig|1073362.3.peg.1852"/>
<dbReference type="AlphaFoldDB" id="V7ID26"/>
<comment type="caution">
    <text evidence="2">The sequence shown here is derived from an EMBL/GenBank/DDBJ whole genome shotgun (WGS) entry which is preliminary data.</text>
</comment>
<feature type="transmembrane region" description="Helical" evidence="1">
    <location>
        <begin position="63"/>
        <end position="81"/>
    </location>
</feature>
<organism evidence="2 3">
    <name type="scientific">Eikenella corrodens CC92I</name>
    <dbReference type="NCBI Taxonomy" id="1073362"/>
    <lineage>
        <taxon>Bacteria</taxon>
        <taxon>Pseudomonadati</taxon>
        <taxon>Pseudomonadota</taxon>
        <taxon>Betaproteobacteria</taxon>
        <taxon>Neisseriales</taxon>
        <taxon>Neisseriaceae</taxon>
        <taxon>Eikenella</taxon>
    </lineage>
</organism>
<keyword evidence="1" id="KW-0812">Transmembrane</keyword>
<feature type="transmembrane region" description="Helical" evidence="1">
    <location>
        <begin position="21"/>
        <end position="43"/>
    </location>
</feature>
<evidence type="ECO:0000313" key="2">
    <source>
        <dbReference type="EMBL" id="ETA83176.1"/>
    </source>
</evidence>
<keyword evidence="3" id="KW-1185">Reference proteome</keyword>
<feature type="transmembrane region" description="Helical" evidence="1">
    <location>
        <begin position="93"/>
        <end position="114"/>
    </location>
</feature>
<evidence type="ECO:0000313" key="3">
    <source>
        <dbReference type="Proteomes" id="UP000018554"/>
    </source>
</evidence>